<keyword evidence="2" id="KW-0677">Repeat</keyword>
<dbReference type="Pfam" id="PF13041">
    <property type="entry name" value="PPR_2"/>
    <property type="match status" value="2"/>
</dbReference>
<sequence>MAALIHHIKLSSASISTPPPTLNTPHRFPFLKLSKKPINLRESLFSFTDELIRSAPTKSLDEAYASVLDHCTAQKSLSPGKQIHAHIIKRHNVHDLMFLATKLVLMYGKCGSLLDAEELFDEMPGRSIFAYNAMLGAYVSNGENRRAIELYADMRFLDVPVDAHTCSCVFKACGGERDLCCGREIHGYMIKCGFLGNDIAVNSLVSVYARCDDVGAVKLLFDRRSGKGDVVLWNLMISSYASNSMSTNALMVFGEMLSASVTPSTYTFVAALQACKEVSSGMQIHAVVFKYGLSCDRYVANALVVMYSDCSRVDEAERVFINIDDRDSVSWNSMLASYVQNGLFDESLGLFREIMRDGRKPDQVSVISALSACGKSGNLLNGMEVHAFALKNGIDLDLQVGNTITNMYGKCSKMSFMDSAFRRIPQKDFISWTTIISGYVQNNSCMKALQSLREVVMEGIYIDRTMIESVLMACRELKCFSIMKEIHGYIVRRELSDIVLQNTIVDVYGECGEVDYARNIFELIELKNVVSWTSMIDCYVHNGLANEALELSLCMVKQGVELDYIAILSILSAAAKLSALMKGKEIHGFLVRRCLHFEESIASSLVDMYGKCGTVDISHKVFNCVDNKDLGLWTSLINGYGMHGQGIMAIELFRKMQAENVFPDHIAFLAILYACSHSALVDEGRRLFNTMQSQYDLDPWPEHYACLVDLLGRANHLHEALELVETMKMEPTAAVWCALLGACRIHSNMEIGEIAARKLLETEPENPGNYVLVSNMYAAAERWEDVEEVRMRMKAKGLKKNPGCSWMEVGNRLHTFITRDRSHPQCDEIYDKLSQITEKLERDAGYKAQTSLVLHNVEEEEKVKMLHGHSERLAIAYGLLTTPHGAPLRITKNLRVCGDCHTFTKLVSKCFDRELVVRDANRFHHFKDGSCSCGDFW</sequence>
<dbReference type="InterPro" id="IPR046848">
    <property type="entry name" value="E_motif"/>
</dbReference>
<evidence type="ECO:0000256" key="2">
    <source>
        <dbReference type="ARBA" id="ARBA00022737"/>
    </source>
</evidence>
<feature type="repeat" description="PPR" evidence="3">
    <location>
        <begin position="229"/>
        <end position="263"/>
    </location>
</feature>
<dbReference type="InterPro" id="IPR046849">
    <property type="entry name" value="E2_motif"/>
</dbReference>
<keyword evidence="6" id="KW-1185">Reference proteome</keyword>
<dbReference type="InterPro" id="IPR011990">
    <property type="entry name" value="TPR-like_helical_dom_sf"/>
</dbReference>
<dbReference type="Gene3D" id="1.25.40.10">
    <property type="entry name" value="Tetratricopeptide repeat domain"/>
    <property type="match status" value="5"/>
</dbReference>
<accession>A0AAD4JDI6</accession>
<dbReference type="EMBL" id="SDAM02000082">
    <property type="protein sequence ID" value="KAH6831752.1"/>
    <property type="molecule type" value="Genomic_DNA"/>
</dbReference>
<dbReference type="FunFam" id="1.25.40.10:FF:000073">
    <property type="entry name" value="Pentatricopeptide repeat-containing protein chloroplastic"/>
    <property type="match status" value="1"/>
</dbReference>
<feature type="repeat" description="PPR" evidence="3">
    <location>
        <begin position="528"/>
        <end position="562"/>
    </location>
</feature>
<dbReference type="GO" id="GO:0008270">
    <property type="term" value="F:zinc ion binding"/>
    <property type="evidence" value="ECO:0007669"/>
    <property type="project" value="InterPro"/>
</dbReference>
<reference evidence="5 6" key="1">
    <citation type="journal article" date="2021" name="Nat. Commun.">
        <title>Incipient diploidization of the medicinal plant Perilla within 10,000 years.</title>
        <authorList>
            <person name="Zhang Y."/>
            <person name="Shen Q."/>
            <person name="Leng L."/>
            <person name="Zhang D."/>
            <person name="Chen S."/>
            <person name="Shi Y."/>
            <person name="Ning Z."/>
            <person name="Chen S."/>
        </authorList>
    </citation>
    <scope>NUCLEOTIDE SEQUENCE [LARGE SCALE GENOMIC DNA]</scope>
    <source>
        <strain evidence="6">cv. PC099</strain>
    </source>
</reference>
<feature type="domain" description="DYW" evidence="4">
    <location>
        <begin position="845"/>
        <end position="937"/>
    </location>
</feature>
<comment type="caution">
    <text evidence="5">The sequence shown here is derived from an EMBL/GenBank/DDBJ whole genome shotgun (WGS) entry which is preliminary data.</text>
</comment>
<comment type="similarity">
    <text evidence="1">Belongs to the PPR family. PCMP-H subfamily.</text>
</comment>
<dbReference type="GO" id="GO:0003723">
    <property type="term" value="F:RNA binding"/>
    <property type="evidence" value="ECO:0007669"/>
    <property type="project" value="InterPro"/>
</dbReference>
<organism evidence="5 6">
    <name type="scientific">Perilla frutescens var. hirtella</name>
    <name type="common">Perilla citriodora</name>
    <name type="synonym">Perilla setoyensis</name>
    <dbReference type="NCBI Taxonomy" id="608512"/>
    <lineage>
        <taxon>Eukaryota</taxon>
        <taxon>Viridiplantae</taxon>
        <taxon>Streptophyta</taxon>
        <taxon>Embryophyta</taxon>
        <taxon>Tracheophyta</taxon>
        <taxon>Spermatophyta</taxon>
        <taxon>Magnoliopsida</taxon>
        <taxon>eudicotyledons</taxon>
        <taxon>Gunneridae</taxon>
        <taxon>Pentapetalae</taxon>
        <taxon>asterids</taxon>
        <taxon>lamiids</taxon>
        <taxon>Lamiales</taxon>
        <taxon>Lamiaceae</taxon>
        <taxon>Nepetoideae</taxon>
        <taxon>Elsholtzieae</taxon>
        <taxon>Perilla</taxon>
    </lineage>
</organism>
<evidence type="ECO:0000256" key="1">
    <source>
        <dbReference type="ARBA" id="ARBA00006643"/>
    </source>
</evidence>
<dbReference type="GO" id="GO:0009451">
    <property type="term" value="P:RNA modification"/>
    <property type="evidence" value="ECO:0007669"/>
    <property type="project" value="InterPro"/>
</dbReference>
<dbReference type="InterPro" id="IPR032867">
    <property type="entry name" value="DYW_dom"/>
</dbReference>
<dbReference type="PROSITE" id="PS51375">
    <property type="entry name" value="PPR"/>
    <property type="match status" value="5"/>
</dbReference>
<feature type="repeat" description="PPR" evidence="3">
    <location>
        <begin position="327"/>
        <end position="361"/>
    </location>
</feature>
<gene>
    <name evidence="5" type="ORF">C2S53_008371</name>
</gene>
<dbReference type="PANTHER" id="PTHR47926:SF377">
    <property type="entry name" value="OS04G0469400 PROTEIN"/>
    <property type="match status" value="1"/>
</dbReference>
<proteinExistence type="inferred from homology"/>
<dbReference type="PANTHER" id="PTHR47926">
    <property type="entry name" value="PENTATRICOPEPTIDE REPEAT-CONTAINING PROTEIN"/>
    <property type="match status" value="1"/>
</dbReference>
<name>A0AAD4JDI6_PERFH</name>
<evidence type="ECO:0000313" key="5">
    <source>
        <dbReference type="EMBL" id="KAH6831752.1"/>
    </source>
</evidence>
<dbReference type="Pfam" id="PF20431">
    <property type="entry name" value="E_motif"/>
    <property type="match status" value="1"/>
</dbReference>
<feature type="repeat" description="PPR" evidence="3">
    <location>
        <begin position="127"/>
        <end position="161"/>
    </location>
</feature>
<dbReference type="InterPro" id="IPR046960">
    <property type="entry name" value="PPR_At4g14850-like_plant"/>
</dbReference>
<dbReference type="Pfam" id="PF20430">
    <property type="entry name" value="Eplus_motif"/>
    <property type="match status" value="1"/>
</dbReference>
<evidence type="ECO:0000313" key="6">
    <source>
        <dbReference type="Proteomes" id="UP001190926"/>
    </source>
</evidence>
<dbReference type="Proteomes" id="UP001190926">
    <property type="component" value="Unassembled WGS sequence"/>
</dbReference>
<dbReference type="InterPro" id="IPR002885">
    <property type="entry name" value="PPR_rpt"/>
</dbReference>
<protein>
    <submittedName>
        <fullName evidence="5">Tetratricopeptide repeat superfamily protein</fullName>
    </submittedName>
</protein>
<evidence type="ECO:0000259" key="4">
    <source>
        <dbReference type="Pfam" id="PF14432"/>
    </source>
</evidence>
<feature type="repeat" description="PPR" evidence="3">
    <location>
        <begin position="629"/>
        <end position="663"/>
    </location>
</feature>
<dbReference type="FunFam" id="1.25.40.10:FF:000366">
    <property type="entry name" value="Pentatricopeptide (PPR) repeat-containing protein"/>
    <property type="match status" value="1"/>
</dbReference>
<evidence type="ECO:0000256" key="3">
    <source>
        <dbReference type="PROSITE-ProRule" id="PRU00708"/>
    </source>
</evidence>
<dbReference type="FunFam" id="1.25.40.10:FF:000144">
    <property type="entry name" value="Pentatricopeptide repeat-containing protein, mitochondrial"/>
    <property type="match status" value="1"/>
</dbReference>
<dbReference type="Pfam" id="PF01535">
    <property type="entry name" value="PPR"/>
    <property type="match status" value="6"/>
</dbReference>
<dbReference type="AlphaFoldDB" id="A0AAD4JDI6"/>
<dbReference type="NCBIfam" id="TIGR00756">
    <property type="entry name" value="PPR"/>
    <property type="match status" value="4"/>
</dbReference>
<dbReference type="Pfam" id="PF14432">
    <property type="entry name" value="DYW_deaminase"/>
    <property type="match status" value="1"/>
</dbReference>